<dbReference type="GO" id="GO:0016020">
    <property type="term" value="C:membrane"/>
    <property type="evidence" value="ECO:0007669"/>
    <property type="project" value="UniProtKB-SubCell"/>
</dbReference>
<evidence type="ECO:0000256" key="3">
    <source>
        <dbReference type="ARBA" id="ARBA00022692"/>
    </source>
</evidence>
<dbReference type="Gene3D" id="1.20.1440.130">
    <property type="entry name" value="VKOR domain"/>
    <property type="match status" value="1"/>
</dbReference>
<keyword evidence="7 10" id="KW-0472">Membrane</keyword>
<dbReference type="Proteomes" id="UP000251577">
    <property type="component" value="Unassembled WGS sequence"/>
</dbReference>
<evidence type="ECO:0000313" key="12">
    <source>
        <dbReference type="EMBL" id="RAV31821.1"/>
    </source>
</evidence>
<keyword evidence="6" id="KW-0560">Oxidoreductase</keyword>
<comment type="subcellular location">
    <subcellularLocation>
        <location evidence="1">Membrane</location>
        <topology evidence="1">Multi-pass membrane protein</topology>
    </subcellularLocation>
</comment>
<dbReference type="SMART" id="SM00756">
    <property type="entry name" value="VKc"/>
    <property type="match status" value="1"/>
</dbReference>
<dbReference type="CDD" id="cd12922">
    <property type="entry name" value="VKOR_5"/>
    <property type="match status" value="1"/>
</dbReference>
<dbReference type="InterPro" id="IPR038354">
    <property type="entry name" value="VKOR_sf"/>
</dbReference>
<dbReference type="InterPro" id="IPR012932">
    <property type="entry name" value="VKOR"/>
</dbReference>
<keyword evidence="5 10" id="KW-1133">Transmembrane helix</keyword>
<dbReference type="InterPro" id="IPR041714">
    <property type="entry name" value="VKOR_Actinobacteria"/>
</dbReference>
<dbReference type="GO" id="GO:0048038">
    <property type="term" value="F:quinone binding"/>
    <property type="evidence" value="ECO:0007669"/>
    <property type="project" value="UniProtKB-KW"/>
</dbReference>
<keyword evidence="4" id="KW-0874">Quinone</keyword>
<gene>
    <name evidence="12" type="ORF">DLJ54_06385</name>
</gene>
<feature type="transmembrane region" description="Helical" evidence="10">
    <location>
        <begin position="58"/>
        <end position="77"/>
    </location>
</feature>
<dbReference type="AlphaFoldDB" id="A0A364V5C5"/>
<feature type="domain" description="Vitamin K epoxide reductase" evidence="11">
    <location>
        <begin position="1"/>
        <end position="135"/>
    </location>
</feature>
<keyword evidence="3 10" id="KW-0812">Transmembrane</keyword>
<evidence type="ECO:0000256" key="5">
    <source>
        <dbReference type="ARBA" id="ARBA00022989"/>
    </source>
</evidence>
<evidence type="ECO:0000256" key="10">
    <source>
        <dbReference type="SAM" id="Phobius"/>
    </source>
</evidence>
<evidence type="ECO:0000256" key="9">
    <source>
        <dbReference type="ARBA" id="ARBA00023284"/>
    </source>
</evidence>
<keyword evidence="8" id="KW-1015">Disulfide bond</keyword>
<reference evidence="12 13" key="1">
    <citation type="journal article" date="2018" name="Syst. Appl. Microbiol.">
        <title>Corynebacterium heidelbergense sp. nov., isolated from the preen glands of Egyptian geese (Alopochen aegyptiacus).</title>
        <authorList>
            <person name="Braun M.S."/>
            <person name="Wang E."/>
            <person name="Zimmermann S."/>
            <person name="Wink M."/>
        </authorList>
    </citation>
    <scope>NUCLEOTIDE SEQUENCE [LARGE SCALE GENOMIC DNA]</scope>
    <source>
        <strain evidence="12 13">647</strain>
    </source>
</reference>
<dbReference type="GO" id="GO:0016491">
    <property type="term" value="F:oxidoreductase activity"/>
    <property type="evidence" value="ECO:0007669"/>
    <property type="project" value="UniProtKB-KW"/>
</dbReference>
<dbReference type="Pfam" id="PF07884">
    <property type="entry name" value="VKOR"/>
    <property type="match status" value="1"/>
</dbReference>
<feature type="transmembrane region" description="Helical" evidence="10">
    <location>
        <begin position="110"/>
        <end position="133"/>
    </location>
</feature>
<evidence type="ECO:0000256" key="1">
    <source>
        <dbReference type="ARBA" id="ARBA00004141"/>
    </source>
</evidence>
<accession>A0A364V5C5</accession>
<evidence type="ECO:0000256" key="7">
    <source>
        <dbReference type="ARBA" id="ARBA00023136"/>
    </source>
</evidence>
<organism evidence="12 13">
    <name type="scientific">Corynebacterium heidelbergense</name>
    <dbReference type="NCBI Taxonomy" id="2055947"/>
    <lineage>
        <taxon>Bacteria</taxon>
        <taxon>Bacillati</taxon>
        <taxon>Actinomycetota</taxon>
        <taxon>Actinomycetes</taxon>
        <taxon>Mycobacteriales</taxon>
        <taxon>Corynebacteriaceae</taxon>
        <taxon>Corynebacterium</taxon>
    </lineage>
</organism>
<proteinExistence type="inferred from homology"/>
<sequence length="175" mass="19299">MTVLSAIGLFFSGLIMQDKIKLILEPGFRPACTFNEVMSCTNVMASEQASAFGFPNPIIGLIGFSVVLTIGVALIGGSRFTRPFWFGLALGLALGAVFVHWLAFEAVFEIAALCIYCMIVWACVLPMFVMTVVHITRERRRVEGEEVSHGIGLPLLVILVWYLAFFVIIATQFLF</sequence>
<protein>
    <submittedName>
        <fullName evidence="12">Vitamin K epoxide reductase</fullName>
    </submittedName>
</protein>
<evidence type="ECO:0000256" key="4">
    <source>
        <dbReference type="ARBA" id="ARBA00022719"/>
    </source>
</evidence>
<evidence type="ECO:0000256" key="8">
    <source>
        <dbReference type="ARBA" id="ARBA00023157"/>
    </source>
</evidence>
<name>A0A364V5C5_9CORY</name>
<evidence type="ECO:0000256" key="2">
    <source>
        <dbReference type="ARBA" id="ARBA00006214"/>
    </source>
</evidence>
<evidence type="ECO:0000256" key="6">
    <source>
        <dbReference type="ARBA" id="ARBA00023002"/>
    </source>
</evidence>
<evidence type="ECO:0000313" key="13">
    <source>
        <dbReference type="Proteomes" id="UP000251577"/>
    </source>
</evidence>
<comment type="caution">
    <text evidence="12">The sequence shown here is derived from an EMBL/GenBank/DDBJ whole genome shotgun (WGS) entry which is preliminary data.</text>
</comment>
<dbReference type="EMBL" id="QHCV01000056">
    <property type="protein sequence ID" value="RAV31821.1"/>
    <property type="molecule type" value="Genomic_DNA"/>
</dbReference>
<evidence type="ECO:0000259" key="11">
    <source>
        <dbReference type="SMART" id="SM00756"/>
    </source>
</evidence>
<comment type="similarity">
    <text evidence="2">Belongs to the VKOR family.</text>
</comment>
<keyword evidence="13" id="KW-1185">Reference proteome</keyword>
<keyword evidence="9" id="KW-0676">Redox-active center</keyword>
<feature type="transmembrane region" description="Helical" evidence="10">
    <location>
        <begin position="153"/>
        <end position="174"/>
    </location>
</feature>
<feature type="transmembrane region" description="Helical" evidence="10">
    <location>
        <begin position="84"/>
        <end position="104"/>
    </location>
</feature>